<keyword evidence="2" id="KW-1185">Reference proteome</keyword>
<evidence type="ECO:0000313" key="2">
    <source>
        <dbReference type="Proteomes" id="UP000050864"/>
    </source>
</evidence>
<proteinExistence type="predicted"/>
<dbReference type="EMBL" id="LDJI01000029">
    <property type="protein sequence ID" value="KRG62742.1"/>
    <property type="molecule type" value="Genomic_DNA"/>
</dbReference>
<evidence type="ECO:0000313" key="1">
    <source>
        <dbReference type="EMBL" id="KRG62742.1"/>
    </source>
</evidence>
<dbReference type="AlphaFoldDB" id="A0A0R0BZY3"/>
<organism evidence="1 2">
    <name type="scientific">Stenotrophomonas humi</name>
    <dbReference type="NCBI Taxonomy" id="405444"/>
    <lineage>
        <taxon>Bacteria</taxon>
        <taxon>Pseudomonadati</taxon>
        <taxon>Pseudomonadota</taxon>
        <taxon>Gammaproteobacteria</taxon>
        <taxon>Lysobacterales</taxon>
        <taxon>Lysobacteraceae</taxon>
        <taxon>Stenotrophomonas</taxon>
    </lineage>
</organism>
<dbReference type="Proteomes" id="UP000050864">
    <property type="component" value="Unassembled WGS sequence"/>
</dbReference>
<name>A0A0R0BZY3_9GAMM</name>
<accession>A0A0R0BZY3</accession>
<dbReference type="STRING" id="405444.ABB26_15615"/>
<reference evidence="1 2" key="1">
    <citation type="submission" date="2015-05" db="EMBL/GenBank/DDBJ databases">
        <title>Genome sequencing and analysis of members of genus Stenotrophomonas.</title>
        <authorList>
            <person name="Patil P.P."/>
            <person name="Midha S."/>
            <person name="Patil P.B."/>
        </authorList>
    </citation>
    <scope>NUCLEOTIDE SEQUENCE [LARGE SCALE GENOMIC DNA]</scope>
    <source>
        <strain evidence="1 2">DSM 18929</strain>
    </source>
</reference>
<dbReference type="OrthoDB" id="5966306at2"/>
<sequence length="221" mass="24853">MLKGHQETRFDVYVYPAGRLDPASAVDDGMKGFRYDIAQAVKQNIYTRVQELHDSPFPLPAAEPDDSIPANDIDAAVMKAIADTDRITGHKLQMRFNLQPRDWPMYSSGYLFYKQLYYFKLRASAAQERITQESFDSLTDLAARTLIPALQVANVGECANATIYLNPDATPEQGAVELVRQSRQHQGYNCHSSAEQAGIEQSRRSAEVIEITYAADEWKSQ</sequence>
<gene>
    <name evidence="1" type="ORF">ABB26_15615</name>
</gene>
<protein>
    <submittedName>
        <fullName evidence="1">Uncharacterized protein</fullName>
    </submittedName>
</protein>
<comment type="caution">
    <text evidence="1">The sequence shown here is derived from an EMBL/GenBank/DDBJ whole genome shotgun (WGS) entry which is preliminary data.</text>
</comment>
<dbReference type="PATRIC" id="fig|405444.3.peg.2234"/>